<organism evidence="1 2">
    <name type="scientific">Ambispora leptoticha</name>
    <dbReference type="NCBI Taxonomy" id="144679"/>
    <lineage>
        <taxon>Eukaryota</taxon>
        <taxon>Fungi</taxon>
        <taxon>Fungi incertae sedis</taxon>
        <taxon>Mucoromycota</taxon>
        <taxon>Glomeromycotina</taxon>
        <taxon>Glomeromycetes</taxon>
        <taxon>Archaeosporales</taxon>
        <taxon>Ambisporaceae</taxon>
        <taxon>Ambispora</taxon>
    </lineage>
</organism>
<dbReference type="PANTHER" id="PTHR43628">
    <property type="entry name" value="ACTIVATOR OF C KINASE PROTEIN 1-RELATED"/>
    <property type="match status" value="1"/>
</dbReference>
<proteinExistence type="predicted"/>
<dbReference type="Proteomes" id="UP000789508">
    <property type="component" value="Unassembled WGS sequence"/>
</dbReference>
<sequence>MEITDKISNLYLNHPTDCADEENVFLSLSSSSKSLSSSTITNKKEEYVALKNQINESEEWEKFFNGLRKEFEQAVIRGESENTFPMLTRFIKERNHDPAKIHELLETEEYRMQYALIREAKFMLAICYMQEIGTSRDSKLGFKFFKEASDRGHLDSKHRLGTCYMTGTGVTEDKSKAFKLWYDAAMLGSNNVQNELACCYCIGEAVQRDLHQTIRWLRKAIDNNDGESMKNLENLFK</sequence>
<dbReference type="InterPro" id="IPR011990">
    <property type="entry name" value="TPR-like_helical_dom_sf"/>
</dbReference>
<feature type="non-terminal residue" evidence="1">
    <location>
        <position position="1"/>
    </location>
</feature>
<dbReference type="OrthoDB" id="2333420at2759"/>
<comment type="caution">
    <text evidence="1">The sequence shown here is derived from an EMBL/GenBank/DDBJ whole genome shotgun (WGS) entry which is preliminary data.</text>
</comment>
<dbReference type="PANTHER" id="PTHR43628:SF1">
    <property type="entry name" value="CHITIN SYNTHASE REGULATORY FACTOR 2-RELATED"/>
    <property type="match status" value="1"/>
</dbReference>
<dbReference type="InterPro" id="IPR052945">
    <property type="entry name" value="Mitotic_Regulator"/>
</dbReference>
<name>A0A9N9HSS5_9GLOM</name>
<dbReference type="EMBL" id="CAJVPS010020187">
    <property type="protein sequence ID" value="CAG8703540.1"/>
    <property type="molecule type" value="Genomic_DNA"/>
</dbReference>
<dbReference type="SMART" id="SM00671">
    <property type="entry name" value="SEL1"/>
    <property type="match status" value="3"/>
</dbReference>
<dbReference type="InterPro" id="IPR006597">
    <property type="entry name" value="Sel1-like"/>
</dbReference>
<evidence type="ECO:0000313" key="2">
    <source>
        <dbReference type="Proteomes" id="UP000789508"/>
    </source>
</evidence>
<dbReference type="SUPFAM" id="SSF81901">
    <property type="entry name" value="HCP-like"/>
    <property type="match status" value="1"/>
</dbReference>
<gene>
    <name evidence="1" type="ORF">ALEPTO_LOCUS11662</name>
</gene>
<reference evidence="1" key="1">
    <citation type="submission" date="2021-06" db="EMBL/GenBank/DDBJ databases">
        <authorList>
            <person name="Kallberg Y."/>
            <person name="Tangrot J."/>
            <person name="Rosling A."/>
        </authorList>
    </citation>
    <scope>NUCLEOTIDE SEQUENCE</scope>
    <source>
        <strain evidence="1">FL130A</strain>
    </source>
</reference>
<accession>A0A9N9HSS5</accession>
<dbReference type="AlphaFoldDB" id="A0A9N9HSS5"/>
<keyword evidence="2" id="KW-1185">Reference proteome</keyword>
<dbReference type="Gene3D" id="1.25.40.10">
    <property type="entry name" value="Tetratricopeptide repeat domain"/>
    <property type="match status" value="1"/>
</dbReference>
<dbReference type="Pfam" id="PF08238">
    <property type="entry name" value="Sel1"/>
    <property type="match status" value="3"/>
</dbReference>
<evidence type="ECO:0000313" key="1">
    <source>
        <dbReference type="EMBL" id="CAG8703540.1"/>
    </source>
</evidence>
<protein>
    <submittedName>
        <fullName evidence="1">3659_t:CDS:1</fullName>
    </submittedName>
</protein>